<evidence type="ECO:0000313" key="3">
    <source>
        <dbReference type="Proteomes" id="UP000799118"/>
    </source>
</evidence>
<accession>A0A6A4GID1</accession>
<reference evidence="2" key="1">
    <citation type="journal article" date="2019" name="Environ. Microbiol.">
        <title>Fungal ecological strategies reflected in gene transcription - a case study of two litter decomposers.</title>
        <authorList>
            <person name="Barbi F."/>
            <person name="Kohler A."/>
            <person name="Barry K."/>
            <person name="Baskaran P."/>
            <person name="Daum C."/>
            <person name="Fauchery L."/>
            <person name="Ihrmark K."/>
            <person name="Kuo A."/>
            <person name="LaButti K."/>
            <person name="Lipzen A."/>
            <person name="Morin E."/>
            <person name="Grigoriev I.V."/>
            <person name="Henrissat B."/>
            <person name="Lindahl B."/>
            <person name="Martin F."/>
        </authorList>
    </citation>
    <scope>NUCLEOTIDE SEQUENCE</scope>
    <source>
        <strain evidence="2">JB14</strain>
    </source>
</reference>
<evidence type="ECO:0000256" key="1">
    <source>
        <dbReference type="SAM" id="Phobius"/>
    </source>
</evidence>
<dbReference type="Proteomes" id="UP000799118">
    <property type="component" value="Unassembled WGS sequence"/>
</dbReference>
<dbReference type="EMBL" id="ML769999">
    <property type="protein sequence ID" value="KAE9385331.1"/>
    <property type="molecule type" value="Genomic_DNA"/>
</dbReference>
<protein>
    <submittedName>
        <fullName evidence="2">Uncharacterized protein</fullName>
    </submittedName>
</protein>
<keyword evidence="1" id="KW-0472">Membrane</keyword>
<keyword evidence="3" id="KW-1185">Reference proteome</keyword>
<evidence type="ECO:0000313" key="2">
    <source>
        <dbReference type="EMBL" id="KAE9385331.1"/>
    </source>
</evidence>
<dbReference type="AlphaFoldDB" id="A0A6A4GID1"/>
<feature type="transmembrane region" description="Helical" evidence="1">
    <location>
        <begin position="6"/>
        <end position="27"/>
    </location>
</feature>
<keyword evidence="1" id="KW-0812">Transmembrane</keyword>
<organism evidence="2 3">
    <name type="scientific">Gymnopus androsaceus JB14</name>
    <dbReference type="NCBI Taxonomy" id="1447944"/>
    <lineage>
        <taxon>Eukaryota</taxon>
        <taxon>Fungi</taxon>
        <taxon>Dikarya</taxon>
        <taxon>Basidiomycota</taxon>
        <taxon>Agaricomycotina</taxon>
        <taxon>Agaricomycetes</taxon>
        <taxon>Agaricomycetidae</taxon>
        <taxon>Agaricales</taxon>
        <taxon>Marasmiineae</taxon>
        <taxon>Omphalotaceae</taxon>
        <taxon>Gymnopus</taxon>
    </lineage>
</organism>
<proteinExistence type="predicted"/>
<sequence length="56" mass="6776">MYHHTHIVFLAQMYQECIVVILCTTYIHRLSKMSPSYNNRDKIYRTSLMDGNYLVY</sequence>
<name>A0A6A4GID1_9AGAR</name>
<keyword evidence="1" id="KW-1133">Transmembrane helix</keyword>
<gene>
    <name evidence="2" type="ORF">BT96DRAFT_597018</name>
</gene>